<dbReference type="OrthoDB" id="9810818at2"/>
<dbReference type="InterPro" id="IPR037185">
    <property type="entry name" value="EmrE-like"/>
</dbReference>
<proteinExistence type="inferred from homology"/>
<feature type="transmembrane region" description="Helical" evidence="6">
    <location>
        <begin position="103"/>
        <end position="123"/>
    </location>
</feature>
<dbReference type="Proteomes" id="UP000239549">
    <property type="component" value="Unassembled WGS sequence"/>
</dbReference>
<gene>
    <name evidence="8" type="ORF">DCCM_0971</name>
</gene>
<evidence type="ECO:0000256" key="3">
    <source>
        <dbReference type="ARBA" id="ARBA00022692"/>
    </source>
</evidence>
<evidence type="ECO:0000256" key="5">
    <source>
        <dbReference type="ARBA" id="ARBA00023136"/>
    </source>
</evidence>
<accession>A0A2L2X9A6</accession>
<dbReference type="GO" id="GO:0016020">
    <property type="term" value="C:membrane"/>
    <property type="evidence" value="ECO:0007669"/>
    <property type="project" value="UniProtKB-SubCell"/>
</dbReference>
<evidence type="ECO:0000256" key="1">
    <source>
        <dbReference type="ARBA" id="ARBA00004141"/>
    </source>
</evidence>
<keyword evidence="4 6" id="KW-1133">Transmembrane helix</keyword>
<feature type="transmembrane region" description="Helical" evidence="6">
    <location>
        <begin position="190"/>
        <end position="207"/>
    </location>
</feature>
<dbReference type="Gene3D" id="1.10.3730.20">
    <property type="match status" value="1"/>
</dbReference>
<dbReference type="SUPFAM" id="SSF103481">
    <property type="entry name" value="Multidrug resistance efflux transporter EmrE"/>
    <property type="match status" value="2"/>
</dbReference>
<dbReference type="InterPro" id="IPR000620">
    <property type="entry name" value="EamA_dom"/>
</dbReference>
<name>A0A2L2X9A6_9FIRM</name>
<evidence type="ECO:0000256" key="4">
    <source>
        <dbReference type="ARBA" id="ARBA00022989"/>
    </source>
</evidence>
<organism evidence="8 9">
    <name type="scientific">Desulfocucumis palustris</name>
    <dbReference type="NCBI Taxonomy" id="1898651"/>
    <lineage>
        <taxon>Bacteria</taxon>
        <taxon>Bacillati</taxon>
        <taxon>Bacillota</taxon>
        <taxon>Clostridia</taxon>
        <taxon>Eubacteriales</taxon>
        <taxon>Desulfocucumaceae</taxon>
        <taxon>Desulfocucumis</taxon>
    </lineage>
</organism>
<feature type="transmembrane region" description="Helical" evidence="6">
    <location>
        <begin position="219"/>
        <end position="241"/>
    </location>
</feature>
<dbReference type="RefSeq" id="WP_104371247.1">
    <property type="nucleotide sequence ID" value="NZ_BFAV01000045.1"/>
</dbReference>
<sequence length="309" mass="34209">MTDINQEEKQNLRGFIFVIAAAAMWGVSGTAAKFMFNNNVSPFDLVQLRLAFSFLILFAYLLVADRKSLYVPRRHWPYMAVFGFFGVAAVQFTYLFTISQTNVATAIFLQYLAPAFVLIYGLLRGREKLAVFNGSALVLALSGGFLIVRGSMGGGLAVNSWGLASGIASALSFAFYTVYGKRGLETYKPWTLLTWGFGVGALVWGFYKAPWLTLMNYNWQTWLFFLYIAIFATILPFGFFFKGLNYLSPVKTGITSTLEPVVAALAAFICLGEILTSVQIIGCILILAAVILIQLKTENNPPEKEAKLY</sequence>
<comment type="similarity">
    <text evidence="2">Belongs to the EamA transporter family.</text>
</comment>
<keyword evidence="3 6" id="KW-0812">Transmembrane</keyword>
<feature type="domain" description="EamA" evidence="7">
    <location>
        <begin position="13"/>
        <end position="148"/>
    </location>
</feature>
<feature type="transmembrane region" description="Helical" evidence="6">
    <location>
        <begin position="262"/>
        <end position="295"/>
    </location>
</feature>
<dbReference type="AlphaFoldDB" id="A0A2L2X9A6"/>
<comment type="caution">
    <text evidence="8">The sequence shown here is derived from an EMBL/GenBank/DDBJ whole genome shotgun (WGS) entry which is preliminary data.</text>
</comment>
<protein>
    <submittedName>
        <fullName evidence="8">Permease</fullName>
    </submittedName>
</protein>
<reference evidence="9" key="1">
    <citation type="submission" date="2018-02" db="EMBL/GenBank/DDBJ databases">
        <title>Genome sequence of Desulfocucumis palustris strain NAW-5.</title>
        <authorList>
            <person name="Watanabe M."/>
            <person name="Kojima H."/>
            <person name="Fukui M."/>
        </authorList>
    </citation>
    <scope>NUCLEOTIDE SEQUENCE [LARGE SCALE GENOMIC DNA]</scope>
    <source>
        <strain evidence="9">NAW-5</strain>
    </source>
</reference>
<feature type="transmembrane region" description="Helical" evidence="6">
    <location>
        <begin position="130"/>
        <end position="148"/>
    </location>
</feature>
<dbReference type="PANTHER" id="PTHR32322">
    <property type="entry name" value="INNER MEMBRANE TRANSPORTER"/>
    <property type="match status" value="1"/>
</dbReference>
<feature type="transmembrane region" description="Helical" evidence="6">
    <location>
        <begin position="46"/>
        <end position="64"/>
    </location>
</feature>
<feature type="transmembrane region" description="Helical" evidence="6">
    <location>
        <begin position="12"/>
        <end position="34"/>
    </location>
</feature>
<keyword evidence="5 6" id="KW-0472">Membrane</keyword>
<evidence type="ECO:0000256" key="6">
    <source>
        <dbReference type="SAM" id="Phobius"/>
    </source>
</evidence>
<feature type="transmembrane region" description="Helical" evidence="6">
    <location>
        <begin position="76"/>
        <end position="97"/>
    </location>
</feature>
<keyword evidence="9" id="KW-1185">Reference proteome</keyword>
<evidence type="ECO:0000256" key="2">
    <source>
        <dbReference type="ARBA" id="ARBA00007362"/>
    </source>
</evidence>
<dbReference type="EMBL" id="BFAV01000045">
    <property type="protein sequence ID" value="GBF32775.1"/>
    <property type="molecule type" value="Genomic_DNA"/>
</dbReference>
<evidence type="ECO:0000259" key="7">
    <source>
        <dbReference type="Pfam" id="PF00892"/>
    </source>
</evidence>
<dbReference type="PANTHER" id="PTHR32322:SF2">
    <property type="entry name" value="EAMA DOMAIN-CONTAINING PROTEIN"/>
    <property type="match status" value="1"/>
</dbReference>
<evidence type="ECO:0000313" key="8">
    <source>
        <dbReference type="EMBL" id="GBF32775.1"/>
    </source>
</evidence>
<dbReference type="InterPro" id="IPR050638">
    <property type="entry name" value="AA-Vitamin_Transporters"/>
</dbReference>
<feature type="transmembrane region" description="Helical" evidence="6">
    <location>
        <begin position="160"/>
        <end position="178"/>
    </location>
</feature>
<feature type="domain" description="EamA" evidence="7">
    <location>
        <begin position="161"/>
        <end position="293"/>
    </location>
</feature>
<evidence type="ECO:0000313" key="9">
    <source>
        <dbReference type="Proteomes" id="UP000239549"/>
    </source>
</evidence>
<comment type="subcellular location">
    <subcellularLocation>
        <location evidence="1">Membrane</location>
        <topology evidence="1">Multi-pass membrane protein</topology>
    </subcellularLocation>
</comment>
<dbReference type="Pfam" id="PF00892">
    <property type="entry name" value="EamA"/>
    <property type="match status" value="2"/>
</dbReference>